<feature type="transmembrane region" description="Helical" evidence="10">
    <location>
        <begin position="38"/>
        <end position="53"/>
    </location>
</feature>
<evidence type="ECO:0000313" key="13">
    <source>
        <dbReference type="Proteomes" id="UP001195963"/>
    </source>
</evidence>
<keyword evidence="6 10" id="KW-1133">Transmembrane helix</keyword>
<keyword evidence="13" id="KW-1185">Reference proteome</keyword>
<dbReference type="Proteomes" id="UP001195963">
    <property type="component" value="Unassembled WGS sequence"/>
</dbReference>
<dbReference type="Gene3D" id="1.20.144.10">
    <property type="entry name" value="Phosphatidic acid phosphatase type 2/haloperoxidase"/>
    <property type="match status" value="1"/>
</dbReference>
<evidence type="ECO:0000313" key="12">
    <source>
        <dbReference type="EMBL" id="MBW8186559.1"/>
    </source>
</evidence>
<dbReference type="EMBL" id="JAHZST010000030">
    <property type="protein sequence ID" value="MBW8186559.1"/>
    <property type="molecule type" value="Genomic_DNA"/>
</dbReference>
<evidence type="ECO:0000256" key="1">
    <source>
        <dbReference type="ARBA" id="ARBA00004651"/>
    </source>
</evidence>
<organism evidence="12 13">
    <name type="scientific">Shewanella nanhaiensis</name>
    <dbReference type="NCBI Taxonomy" id="2864872"/>
    <lineage>
        <taxon>Bacteria</taxon>
        <taxon>Pseudomonadati</taxon>
        <taxon>Pseudomonadota</taxon>
        <taxon>Gammaproteobacteria</taxon>
        <taxon>Alteromonadales</taxon>
        <taxon>Shewanellaceae</taxon>
        <taxon>Shewanella</taxon>
    </lineage>
</organism>
<dbReference type="RefSeq" id="WP_220111792.1">
    <property type="nucleotide sequence ID" value="NZ_JAHZST010000030.1"/>
</dbReference>
<keyword evidence="5" id="KW-0378">Hydrolase</keyword>
<evidence type="ECO:0000256" key="6">
    <source>
        <dbReference type="ARBA" id="ARBA00022989"/>
    </source>
</evidence>
<comment type="caution">
    <text evidence="12">The sequence shown here is derived from an EMBL/GenBank/DDBJ whole genome shotgun (WGS) entry which is preliminary data.</text>
</comment>
<evidence type="ECO:0000256" key="3">
    <source>
        <dbReference type="ARBA" id="ARBA00022475"/>
    </source>
</evidence>
<feature type="domain" description="Phosphatidic acid phosphatase type 2/haloperoxidase" evidence="11">
    <location>
        <begin position="59"/>
        <end position="182"/>
    </location>
</feature>
<keyword evidence="4 10" id="KW-0812">Transmembrane</keyword>
<feature type="transmembrane region" description="Helical" evidence="10">
    <location>
        <begin position="59"/>
        <end position="76"/>
    </location>
</feature>
<evidence type="ECO:0000256" key="4">
    <source>
        <dbReference type="ARBA" id="ARBA00022692"/>
    </source>
</evidence>
<name>A0ABS7EAG8_9GAMM</name>
<protein>
    <recommendedName>
        <fullName evidence="2">undecaprenyl-diphosphate phosphatase</fullName>
        <ecNumber evidence="2">3.6.1.27</ecNumber>
    </recommendedName>
    <alternativeName>
        <fullName evidence="8">Undecaprenyl pyrophosphate phosphatase</fullName>
    </alternativeName>
</protein>
<keyword evidence="7 10" id="KW-0472">Membrane</keyword>
<evidence type="ECO:0000256" key="2">
    <source>
        <dbReference type="ARBA" id="ARBA00012374"/>
    </source>
</evidence>
<feature type="transmembrane region" description="Helical" evidence="10">
    <location>
        <begin position="167"/>
        <end position="186"/>
    </location>
</feature>
<sequence>MFTKLVKLDRRLFHYLFALSEARELGVLARQLSRTGDGPLYLILVFIVMISHAKGEMLFYLALAGFVVELPLYLILKNAIKRTRPCHLELLSFDSGHSPLTDKHLMALKRFEPSDKFSLPSGHTTGAFVMATSVAFIYPQWAYLVYLWALLVGGSRIALGVHYPLDILAGAALGTGSVFVILSIGFD</sequence>
<accession>A0ABS7EAG8</accession>
<comment type="catalytic activity">
    <reaction evidence="9">
        <text>di-trans,octa-cis-undecaprenyl diphosphate + H2O = di-trans,octa-cis-undecaprenyl phosphate + phosphate + H(+)</text>
        <dbReference type="Rhea" id="RHEA:28094"/>
        <dbReference type="ChEBI" id="CHEBI:15377"/>
        <dbReference type="ChEBI" id="CHEBI:15378"/>
        <dbReference type="ChEBI" id="CHEBI:43474"/>
        <dbReference type="ChEBI" id="CHEBI:58405"/>
        <dbReference type="ChEBI" id="CHEBI:60392"/>
        <dbReference type="EC" id="3.6.1.27"/>
    </reaction>
</comment>
<dbReference type="PANTHER" id="PTHR14969">
    <property type="entry name" value="SPHINGOSINE-1-PHOSPHATE PHOSPHOHYDROLASE"/>
    <property type="match status" value="1"/>
</dbReference>
<feature type="transmembrane region" description="Helical" evidence="10">
    <location>
        <begin position="141"/>
        <end position="161"/>
    </location>
</feature>
<reference evidence="12 13" key="1">
    <citation type="submission" date="2021-07" db="EMBL/GenBank/DDBJ databases">
        <title>Shewanella sp. nov, isolated from SCS.</title>
        <authorList>
            <person name="Cao W.R."/>
        </authorList>
    </citation>
    <scope>NUCLEOTIDE SEQUENCE [LARGE SCALE GENOMIC DNA]</scope>
    <source>
        <strain evidence="12 13">NR704-98</strain>
    </source>
</reference>
<proteinExistence type="predicted"/>
<evidence type="ECO:0000256" key="5">
    <source>
        <dbReference type="ARBA" id="ARBA00022801"/>
    </source>
</evidence>
<dbReference type="PANTHER" id="PTHR14969:SF62">
    <property type="entry name" value="DECAPRENYLPHOSPHORYL-5-PHOSPHORIBOSE PHOSPHATASE RV3807C-RELATED"/>
    <property type="match status" value="1"/>
</dbReference>
<evidence type="ECO:0000256" key="8">
    <source>
        <dbReference type="ARBA" id="ARBA00032707"/>
    </source>
</evidence>
<gene>
    <name evidence="12" type="ORF">K0625_23360</name>
</gene>
<evidence type="ECO:0000256" key="9">
    <source>
        <dbReference type="ARBA" id="ARBA00047594"/>
    </source>
</evidence>
<dbReference type="SMART" id="SM00014">
    <property type="entry name" value="acidPPc"/>
    <property type="match status" value="1"/>
</dbReference>
<evidence type="ECO:0000256" key="10">
    <source>
        <dbReference type="SAM" id="Phobius"/>
    </source>
</evidence>
<dbReference type="InterPro" id="IPR036938">
    <property type="entry name" value="PAP2/HPO_sf"/>
</dbReference>
<dbReference type="EC" id="3.6.1.27" evidence="2"/>
<evidence type="ECO:0000256" key="7">
    <source>
        <dbReference type="ARBA" id="ARBA00023136"/>
    </source>
</evidence>
<dbReference type="Pfam" id="PF01569">
    <property type="entry name" value="PAP2"/>
    <property type="match status" value="1"/>
</dbReference>
<keyword evidence="3" id="KW-1003">Cell membrane</keyword>
<comment type="subcellular location">
    <subcellularLocation>
        <location evidence="1">Cell membrane</location>
        <topology evidence="1">Multi-pass membrane protein</topology>
    </subcellularLocation>
</comment>
<evidence type="ECO:0000259" key="11">
    <source>
        <dbReference type="SMART" id="SM00014"/>
    </source>
</evidence>
<dbReference type="SUPFAM" id="SSF48317">
    <property type="entry name" value="Acid phosphatase/Vanadium-dependent haloperoxidase"/>
    <property type="match status" value="1"/>
</dbReference>
<dbReference type="InterPro" id="IPR000326">
    <property type="entry name" value="PAP2/HPO"/>
</dbReference>